<accession>A0A438E3K9</accession>
<sequence length="383" mass="42046">MASSAHTPPPNPYGTTVAPPPTPSTQPSHVSTSDAADAISRLFQRLPPALSLPTRASPRATSPPSISFSEQNLNLLSDLLSSSSQHGFFQLIDHPIPSQLARSAESESLALFDLPRPQKQHSFPKNWPLGFDADEDEEDGAGEAFCLESSCSTESTHLSLSSLREFTRAMEKLGLDVLDSLARAVGFENPFRSGSNRVCPLMWISEDVPGNKPDLSGRVYPYIIGLQYQITSQKHSLLVDSGWITVSPRVDSVMVTVGDIAQVWSNGKLKKVRGRAVVNRGSEAGKSSRSISMALLLTLPLDTPNVSPLPLLPHLPPADHGTQPYKAEEQTEAGSTSGTSKEEEEEEEEGERPLFRSFSFEDYAWRVYHERLLLKDPLDRYRI</sequence>
<evidence type="ECO:0008006" key="8">
    <source>
        <dbReference type="Google" id="ProtNLM"/>
    </source>
</evidence>
<dbReference type="Pfam" id="PF14226">
    <property type="entry name" value="DIOX_N"/>
    <property type="match status" value="1"/>
</dbReference>
<evidence type="ECO:0000313" key="6">
    <source>
        <dbReference type="EMBL" id="RVW42298.1"/>
    </source>
</evidence>
<evidence type="ECO:0000313" key="7">
    <source>
        <dbReference type="Proteomes" id="UP000288805"/>
    </source>
</evidence>
<dbReference type="Pfam" id="PF03171">
    <property type="entry name" value="2OG-FeII_Oxy"/>
    <property type="match status" value="1"/>
</dbReference>
<dbReference type="SUPFAM" id="SSF51197">
    <property type="entry name" value="Clavaminate synthase-like"/>
    <property type="match status" value="1"/>
</dbReference>
<proteinExistence type="predicted"/>
<protein>
    <recommendedName>
        <fullName evidence="8">Gibberellin 2-beta-dioxygenase 1</fullName>
    </recommendedName>
</protein>
<organism evidence="6 7">
    <name type="scientific">Vitis vinifera</name>
    <name type="common">Grape</name>
    <dbReference type="NCBI Taxonomy" id="29760"/>
    <lineage>
        <taxon>Eukaryota</taxon>
        <taxon>Viridiplantae</taxon>
        <taxon>Streptophyta</taxon>
        <taxon>Embryophyta</taxon>
        <taxon>Tracheophyta</taxon>
        <taxon>Spermatophyta</taxon>
        <taxon>Magnoliopsida</taxon>
        <taxon>eudicotyledons</taxon>
        <taxon>Gunneridae</taxon>
        <taxon>Pentapetalae</taxon>
        <taxon>rosids</taxon>
        <taxon>Vitales</taxon>
        <taxon>Vitaceae</taxon>
        <taxon>Viteae</taxon>
        <taxon>Vitis</taxon>
    </lineage>
</organism>
<dbReference type="InterPro" id="IPR044861">
    <property type="entry name" value="IPNS-like_FE2OG_OXY"/>
</dbReference>
<keyword evidence="2" id="KW-0408">Iron</keyword>
<feature type="region of interest" description="Disordered" evidence="3">
    <location>
        <begin position="310"/>
        <end position="353"/>
    </location>
</feature>
<feature type="compositionally biased region" description="Polar residues" evidence="3">
    <location>
        <begin position="25"/>
        <end position="34"/>
    </location>
</feature>
<keyword evidence="1" id="KW-0479">Metal-binding</keyword>
<dbReference type="GO" id="GO:0046872">
    <property type="term" value="F:metal ion binding"/>
    <property type="evidence" value="ECO:0007669"/>
    <property type="project" value="UniProtKB-KW"/>
</dbReference>
<dbReference type="PANTHER" id="PTHR34945:SF2">
    <property type="entry name" value="2-OXOGLUTARATE (2OG) AND FE(II)-DEPENDENT OXYGENASE SUPERFAMILY PROTEIN"/>
    <property type="match status" value="1"/>
</dbReference>
<comment type="caution">
    <text evidence="6">The sequence shown here is derived from an EMBL/GenBank/DDBJ whole genome shotgun (WGS) entry which is preliminary data.</text>
</comment>
<dbReference type="AlphaFoldDB" id="A0A438E3K9"/>
<evidence type="ECO:0000256" key="1">
    <source>
        <dbReference type="ARBA" id="ARBA00022723"/>
    </source>
</evidence>
<gene>
    <name evidence="6" type="ORF">CK203_085032</name>
</gene>
<feature type="region of interest" description="Disordered" evidence="3">
    <location>
        <begin position="1"/>
        <end position="44"/>
    </location>
</feature>
<evidence type="ECO:0000259" key="4">
    <source>
        <dbReference type="Pfam" id="PF03171"/>
    </source>
</evidence>
<evidence type="ECO:0000256" key="3">
    <source>
        <dbReference type="SAM" id="MobiDB-lite"/>
    </source>
</evidence>
<feature type="domain" description="Isopenicillin N synthase-like Fe(2+) 2OG dioxygenase" evidence="4">
    <location>
        <begin position="235"/>
        <end position="293"/>
    </location>
</feature>
<dbReference type="PANTHER" id="PTHR34945">
    <property type="entry name" value="2-OXOGLUTARATE (2OG) AND FE(II)-DEPENDENT OXYGENASE SUPERFAMILY PROTEIN"/>
    <property type="match status" value="1"/>
</dbReference>
<feature type="domain" description="Non-haem dioxygenase N-terminal" evidence="5">
    <location>
        <begin position="65"/>
        <end position="122"/>
    </location>
</feature>
<evidence type="ECO:0000259" key="5">
    <source>
        <dbReference type="Pfam" id="PF14226"/>
    </source>
</evidence>
<name>A0A438E3K9_VITVI</name>
<reference evidence="6 7" key="1">
    <citation type="journal article" date="2018" name="PLoS Genet.">
        <title>Population sequencing reveals clonal diversity and ancestral inbreeding in the grapevine cultivar Chardonnay.</title>
        <authorList>
            <person name="Roach M.J."/>
            <person name="Johnson D.L."/>
            <person name="Bohlmann J."/>
            <person name="van Vuuren H.J."/>
            <person name="Jones S.J."/>
            <person name="Pretorius I.S."/>
            <person name="Schmidt S.A."/>
            <person name="Borneman A.R."/>
        </authorList>
    </citation>
    <scope>NUCLEOTIDE SEQUENCE [LARGE SCALE GENOMIC DNA]</scope>
    <source>
        <strain evidence="7">cv. Chardonnay</strain>
        <tissue evidence="6">Leaf</tissue>
    </source>
</reference>
<dbReference type="Gene3D" id="2.60.120.330">
    <property type="entry name" value="B-lactam Antibiotic, Isopenicillin N Synthase, Chain"/>
    <property type="match status" value="2"/>
</dbReference>
<dbReference type="InterPro" id="IPR027443">
    <property type="entry name" value="IPNS-like_sf"/>
</dbReference>
<feature type="compositionally biased region" description="Pro residues" evidence="3">
    <location>
        <begin position="7"/>
        <end position="24"/>
    </location>
</feature>
<dbReference type="EMBL" id="QGNW01001406">
    <property type="protein sequence ID" value="RVW42298.1"/>
    <property type="molecule type" value="Genomic_DNA"/>
</dbReference>
<dbReference type="InterPro" id="IPR026992">
    <property type="entry name" value="DIOX_N"/>
</dbReference>
<evidence type="ECO:0000256" key="2">
    <source>
        <dbReference type="ARBA" id="ARBA00023004"/>
    </source>
</evidence>
<dbReference type="Proteomes" id="UP000288805">
    <property type="component" value="Unassembled WGS sequence"/>
</dbReference>